<dbReference type="Proteomes" id="UP001139721">
    <property type="component" value="Unassembled WGS sequence"/>
</dbReference>
<name>A0A9X2CZ04_9GAMM</name>
<organism evidence="2 3">
    <name type="scientific">Legionella maioricensis</name>
    <dbReference type="NCBI Taxonomy" id="2896528"/>
    <lineage>
        <taxon>Bacteria</taxon>
        <taxon>Pseudomonadati</taxon>
        <taxon>Pseudomonadota</taxon>
        <taxon>Gammaproteobacteria</taxon>
        <taxon>Legionellales</taxon>
        <taxon>Legionellaceae</taxon>
        <taxon>Legionella</taxon>
    </lineage>
</organism>
<dbReference type="RefSeq" id="WP_250420700.1">
    <property type="nucleotide sequence ID" value="NZ_JAJKBJ010000001.1"/>
</dbReference>
<feature type="chain" id="PRO_5040787731" evidence="1">
    <location>
        <begin position="21"/>
        <end position="115"/>
    </location>
</feature>
<keyword evidence="1" id="KW-0732">Signal</keyword>
<sequence>MNKKTILALFLSSLTSVSNAALFDVPLAKKCYLIYERLIVIGDTQILDKCREKLQYATFQTEEAALAIANDQYSAIYNIDYAIQALRHAQVYSCEKEDEIVEVEKNLTSIKNQLE</sequence>
<keyword evidence="3" id="KW-1185">Reference proteome</keyword>
<protein>
    <submittedName>
        <fullName evidence="2">Uncharacterized protein</fullName>
    </submittedName>
</protein>
<evidence type="ECO:0000313" key="3">
    <source>
        <dbReference type="Proteomes" id="UP001139721"/>
    </source>
</evidence>
<dbReference type="AlphaFoldDB" id="A0A9X2CZ04"/>
<gene>
    <name evidence="2" type="ORF">LOX96_02235</name>
</gene>
<reference evidence="2" key="1">
    <citation type="submission" date="2021-11" db="EMBL/GenBank/DDBJ databases">
        <title>Legionella maioricencis sp. nov., a new species isolated from hot water samples in Mallorca.</title>
        <authorList>
            <person name="Crespi S."/>
            <person name="Drasar V."/>
            <person name="Salva-Serra F."/>
            <person name="Jaen-Luchoro D."/>
            <person name="Pineiro-Iglesias B."/>
            <person name="Aliaga F."/>
            <person name="Fernandez-Juarez V."/>
            <person name="Coll G."/>
            <person name="Moore E.R.B."/>
            <person name="Bennasar-Figueras A."/>
        </authorList>
    </citation>
    <scope>NUCLEOTIDE SEQUENCE</scope>
    <source>
        <strain evidence="2">HCPI-6</strain>
    </source>
</reference>
<dbReference type="EMBL" id="JAJKBJ010000001">
    <property type="protein sequence ID" value="MCL9682902.1"/>
    <property type="molecule type" value="Genomic_DNA"/>
</dbReference>
<accession>A0A9X2CZ04</accession>
<proteinExistence type="predicted"/>
<comment type="caution">
    <text evidence="2">The sequence shown here is derived from an EMBL/GenBank/DDBJ whole genome shotgun (WGS) entry which is preliminary data.</text>
</comment>
<evidence type="ECO:0000313" key="2">
    <source>
        <dbReference type="EMBL" id="MCL9682902.1"/>
    </source>
</evidence>
<feature type="signal peptide" evidence="1">
    <location>
        <begin position="1"/>
        <end position="20"/>
    </location>
</feature>
<evidence type="ECO:0000256" key="1">
    <source>
        <dbReference type="SAM" id="SignalP"/>
    </source>
</evidence>